<feature type="signal peptide" evidence="5">
    <location>
        <begin position="1"/>
        <end position="21"/>
    </location>
</feature>
<comment type="caution">
    <text evidence="6">The sequence shown here is derived from an EMBL/GenBank/DDBJ whole genome shotgun (WGS) entry which is preliminary data.</text>
</comment>
<dbReference type="InterPro" id="IPR023296">
    <property type="entry name" value="Glyco_hydro_beta-prop_sf"/>
</dbReference>
<evidence type="ECO:0000313" key="7">
    <source>
        <dbReference type="Proteomes" id="UP001476282"/>
    </source>
</evidence>
<evidence type="ECO:0000256" key="1">
    <source>
        <dbReference type="ARBA" id="ARBA00009865"/>
    </source>
</evidence>
<proteinExistence type="inferred from homology"/>
<accession>A0ABP9UPE2</accession>
<dbReference type="CDD" id="cd18817">
    <property type="entry name" value="GH43f_LbAraf43-like"/>
    <property type="match status" value="1"/>
</dbReference>
<name>A0ABP9UPE2_9BACT</name>
<evidence type="ECO:0008006" key="8">
    <source>
        <dbReference type="Google" id="ProtNLM"/>
    </source>
</evidence>
<reference evidence="6 7" key="1">
    <citation type="submission" date="2024-02" db="EMBL/GenBank/DDBJ databases">
        <title>Haloferula sargassicola NBRC 104335.</title>
        <authorList>
            <person name="Ichikawa N."/>
            <person name="Katano-Makiyama Y."/>
            <person name="Hidaka K."/>
        </authorList>
    </citation>
    <scope>NUCLEOTIDE SEQUENCE [LARGE SCALE GENOMIC DNA]</scope>
    <source>
        <strain evidence="6 7">NBRC 104335</strain>
    </source>
</reference>
<dbReference type="RefSeq" id="WP_353567237.1">
    <property type="nucleotide sequence ID" value="NZ_BAABRI010000012.1"/>
</dbReference>
<evidence type="ECO:0000256" key="4">
    <source>
        <dbReference type="ARBA" id="ARBA00023295"/>
    </source>
</evidence>
<dbReference type="PANTHER" id="PTHR43817">
    <property type="entry name" value="GLYCOSYL HYDROLASE"/>
    <property type="match status" value="1"/>
</dbReference>
<protein>
    <recommendedName>
        <fullName evidence="8">Non-reducing end alpha-L-arabinofuranosidase</fullName>
    </recommendedName>
</protein>
<organism evidence="6 7">
    <name type="scientific">Haloferula sargassicola</name>
    <dbReference type="NCBI Taxonomy" id="490096"/>
    <lineage>
        <taxon>Bacteria</taxon>
        <taxon>Pseudomonadati</taxon>
        <taxon>Verrucomicrobiota</taxon>
        <taxon>Verrucomicrobiia</taxon>
        <taxon>Verrucomicrobiales</taxon>
        <taxon>Verrucomicrobiaceae</taxon>
        <taxon>Haloferula</taxon>
    </lineage>
</organism>
<sequence length="657" mass="73165">MTRSILLTFAFSASLPAPALAAPDWTNPIVEQRADPHVFLDEDGYYYMTATVPEYDRIELRRARTLGGLSTAKAETIWKKHRRGEMGAHIWAPEIHHIGPKWYVYFTAAPAEAIWEIRPHVLECDGPNPLTGKWIEKGEVKLGWESFSLDATTFAHQGKRYYVWTQRGEAPYDGTNIYIALMDTPTSITGAPVMLTHPEYGWETRGHRVNEAPAVLIRHGKVFLTYSASATGTVYCLGMLTADADADLLDPGSWKKSARPVFQSSPENSQFGPGHNCFTTTPDGRTDLLVYHSRNYEKIEGDPLHNPDRATRAQAIRWTSDGTPVFGEPVADGPYTIPSDLTAQVSKPDSRPNPIITEVFTADPAPMVHDGRLYLYVGQDEGDGRGYRMPRWRVYSTDDMVEWQDHGSPLQPGDFKWSTGGPTSWAGHAIEKDGKFYWYVTVDHKDIHGKALGVAVSDSPTGPFKDARGSALVTNDMTKATGISWDDIDPAAFIDDDGQAWLFWGNQKCYYAKLKPNMTELDGDIRVVPDPEVGNRFTEAPWVHQRHGIYYLSYATGFPEKTAYSVSRSITGPWIYKGLVAEGAQNSNTIHQGIVTFKGKDYFFYHSGMMQFDEGAGEGHNGGGSFLRSVCVDELHYNPDGSMQRVIQTSEGVGRVK</sequence>
<keyword evidence="4" id="KW-0326">Glycosidase</keyword>
<keyword evidence="7" id="KW-1185">Reference proteome</keyword>
<feature type="chain" id="PRO_5046379917" description="Non-reducing end alpha-L-arabinofuranosidase" evidence="5">
    <location>
        <begin position="22"/>
        <end position="657"/>
    </location>
</feature>
<keyword evidence="2 5" id="KW-0732">Signal</keyword>
<dbReference type="EMBL" id="BAABRI010000012">
    <property type="protein sequence ID" value="GAA5483115.1"/>
    <property type="molecule type" value="Genomic_DNA"/>
</dbReference>
<dbReference type="SUPFAM" id="SSF75005">
    <property type="entry name" value="Arabinanase/levansucrase/invertase"/>
    <property type="match status" value="2"/>
</dbReference>
<dbReference type="PANTHER" id="PTHR43817:SF1">
    <property type="entry name" value="HYDROLASE, FAMILY 43, PUTATIVE (AFU_ORTHOLOGUE AFUA_3G01660)-RELATED"/>
    <property type="match status" value="1"/>
</dbReference>
<evidence type="ECO:0000256" key="5">
    <source>
        <dbReference type="SAM" id="SignalP"/>
    </source>
</evidence>
<evidence type="ECO:0000256" key="3">
    <source>
        <dbReference type="ARBA" id="ARBA00022801"/>
    </source>
</evidence>
<dbReference type="CDD" id="cd18618">
    <property type="entry name" value="GH43_Xsa43E-like"/>
    <property type="match status" value="1"/>
</dbReference>
<dbReference type="Pfam" id="PF04616">
    <property type="entry name" value="Glyco_hydro_43"/>
    <property type="match status" value="2"/>
</dbReference>
<evidence type="ECO:0000313" key="6">
    <source>
        <dbReference type="EMBL" id="GAA5483115.1"/>
    </source>
</evidence>
<dbReference type="Gene3D" id="2.115.10.20">
    <property type="entry name" value="Glycosyl hydrolase domain, family 43"/>
    <property type="match status" value="2"/>
</dbReference>
<comment type="similarity">
    <text evidence="1">Belongs to the glycosyl hydrolase 43 family.</text>
</comment>
<keyword evidence="3" id="KW-0378">Hydrolase</keyword>
<dbReference type="InterPro" id="IPR006710">
    <property type="entry name" value="Glyco_hydro_43"/>
</dbReference>
<dbReference type="Proteomes" id="UP001476282">
    <property type="component" value="Unassembled WGS sequence"/>
</dbReference>
<gene>
    <name evidence="6" type="ORF">Hsar01_02343</name>
</gene>
<evidence type="ECO:0000256" key="2">
    <source>
        <dbReference type="ARBA" id="ARBA00022729"/>
    </source>
</evidence>